<dbReference type="InterPro" id="IPR001789">
    <property type="entry name" value="Sig_transdc_resp-reg_receiver"/>
</dbReference>
<feature type="domain" description="Response regulatory" evidence="8">
    <location>
        <begin position="1"/>
        <end position="52"/>
    </location>
</feature>
<comment type="caution">
    <text evidence="10">The sequence shown here is derived from an EMBL/GenBank/DDBJ whole genome shotgun (WGS) entry which is preliminary data.</text>
</comment>
<dbReference type="Gene3D" id="3.40.50.2300">
    <property type="match status" value="1"/>
</dbReference>
<comment type="similarity">
    <text evidence="2">Belongs to the ARR-like family.</text>
</comment>
<evidence type="ECO:0000256" key="2">
    <source>
        <dbReference type="ARBA" id="ARBA00010330"/>
    </source>
</evidence>
<keyword evidence="11" id="KW-1185">Reference proteome</keyword>
<feature type="compositionally biased region" description="Low complexity" evidence="7">
    <location>
        <begin position="182"/>
        <end position="231"/>
    </location>
</feature>
<keyword evidence="4 6" id="KW-0539">Nucleus</keyword>
<proteinExistence type="inferred from homology"/>
<dbReference type="InterPro" id="IPR010402">
    <property type="entry name" value="CCT_domain"/>
</dbReference>
<dbReference type="PROSITE" id="PS50110">
    <property type="entry name" value="RESPONSE_REGULATORY"/>
    <property type="match status" value="1"/>
</dbReference>
<evidence type="ECO:0000256" key="6">
    <source>
        <dbReference type="PROSITE-ProRule" id="PRU00357"/>
    </source>
</evidence>
<evidence type="ECO:0000256" key="7">
    <source>
        <dbReference type="SAM" id="MobiDB-lite"/>
    </source>
</evidence>
<feature type="region of interest" description="Disordered" evidence="7">
    <location>
        <begin position="177"/>
        <end position="231"/>
    </location>
</feature>
<accession>A0ABS8S1V4</accession>
<evidence type="ECO:0000256" key="4">
    <source>
        <dbReference type="ARBA" id="ARBA00023242"/>
    </source>
</evidence>
<dbReference type="SUPFAM" id="SSF52172">
    <property type="entry name" value="CheY-like"/>
    <property type="match status" value="1"/>
</dbReference>
<dbReference type="InterPro" id="IPR011006">
    <property type="entry name" value="CheY-like_superfamily"/>
</dbReference>
<keyword evidence="3" id="KW-0090">Biological rhythms</keyword>
<dbReference type="PROSITE" id="PS51017">
    <property type="entry name" value="CCT"/>
    <property type="match status" value="1"/>
</dbReference>
<evidence type="ECO:0000256" key="1">
    <source>
        <dbReference type="ARBA" id="ARBA00004123"/>
    </source>
</evidence>
<reference evidence="10 11" key="1">
    <citation type="journal article" date="2021" name="BMC Genomics">
        <title>Datura genome reveals duplications of psychoactive alkaloid biosynthetic genes and high mutation rate following tissue culture.</title>
        <authorList>
            <person name="Rajewski A."/>
            <person name="Carter-House D."/>
            <person name="Stajich J."/>
            <person name="Litt A."/>
        </authorList>
    </citation>
    <scope>NUCLEOTIDE SEQUENCE [LARGE SCALE GENOMIC DNA]</scope>
    <source>
        <strain evidence="10">AR-01</strain>
    </source>
</reference>
<gene>
    <name evidence="10" type="ORF">HAX54_018260</name>
</gene>
<evidence type="ECO:0000259" key="9">
    <source>
        <dbReference type="PROSITE" id="PS51017"/>
    </source>
</evidence>
<dbReference type="Pfam" id="PF06203">
    <property type="entry name" value="CCT"/>
    <property type="match status" value="1"/>
</dbReference>
<evidence type="ECO:0000313" key="10">
    <source>
        <dbReference type="EMBL" id="MCD7452819.1"/>
    </source>
</evidence>
<sequence length="375" mass="40920">MSHKTHKNIPVVLMSSHDSVGLVFKCLSKGAADFLVKPKGERMSSRTYGSMSGEDAILVEVGARVGNAPLGNGSDDGSDTQSSWTKKAVEAECFQAVSPCDQAPERGDSTCAQVVRSNAETSAQKEITLETANLYRRIIRDPELEPKNAIKLPACFLGTKRVRWGILIQMQETPEYQSLNRSASGSNHGSNGQNGSSNAENAGGTNGNSDAKLAGTSRSGDDASGSGSGNSTDSFKLVRAAALTKFRQKRKERCFEKKVRYHNRKKLAEQRPRVRGQFVRKIEQNNPTNTADEMSHAIFPDLFTKVYPLEDLCSVLNIFLFSIPRGVCYDPIARKELPTCDKVKATQSEAVEDDRYEACMAQGDPIIAHGTQSHI</sequence>
<organism evidence="10 11">
    <name type="scientific">Datura stramonium</name>
    <name type="common">Jimsonweed</name>
    <name type="synonym">Common thornapple</name>
    <dbReference type="NCBI Taxonomy" id="4076"/>
    <lineage>
        <taxon>Eukaryota</taxon>
        <taxon>Viridiplantae</taxon>
        <taxon>Streptophyta</taxon>
        <taxon>Embryophyta</taxon>
        <taxon>Tracheophyta</taxon>
        <taxon>Spermatophyta</taxon>
        <taxon>Magnoliopsida</taxon>
        <taxon>eudicotyledons</taxon>
        <taxon>Gunneridae</taxon>
        <taxon>Pentapetalae</taxon>
        <taxon>asterids</taxon>
        <taxon>lamiids</taxon>
        <taxon>Solanales</taxon>
        <taxon>Solanaceae</taxon>
        <taxon>Solanoideae</taxon>
        <taxon>Datureae</taxon>
        <taxon>Datura</taxon>
    </lineage>
</organism>
<evidence type="ECO:0000256" key="3">
    <source>
        <dbReference type="ARBA" id="ARBA00023108"/>
    </source>
</evidence>
<evidence type="ECO:0000313" key="11">
    <source>
        <dbReference type="Proteomes" id="UP000823775"/>
    </source>
</evidence>
<evidence type="ECO:0000259" key="8">
    <source>
        <dbReference type="PROSITE" id="PS50110"/>
    </source>
</evidence>
<dbReference type="InterPro" id="IPR045281">
    <property type="entry name" value="CONSTANS-like"/>
</dbReference>
<feature type="domain" description="CCT" evidence="9">
    <location>
        <begin position="239"/>
        <end position="281"/>
    </location>
</feature>
<dbReference type="Proteomes" id="UP000823775">
    <property type="component" value="Unassembled WGS sequence"/>
</dbReference>
<evidence type="ECO:0000256" key="5">
    <source>
        <dbReference type="PROSITE-ProRule" id="PRU00169"/>
    </source>
</evidence>
<name>A0ABS8S1V4_DATST</name>
<comment type="subcellular location">
    <subcellularLocation>
        <location evidence="1 6">Nucleus</location>
    </subcellularLocation>
</comment>
<dbReference type="PANTHER" id="PTHR31319:SF97">
    <property type="entry name" value="CCT DOMAIN-CONTAINING PROTEIN"/>
    <property type="match status" value="1"/>
</dbReference>
<dbReference type="PANTHER" id="PTHR31319">
    <property type="entry name" value="ZINC FINGER PROTEIN CONSTANS-LIKE 4"/>
    <property type="match status" value="1"/>
</dbReference>
<evidence type="ECO:0008006" key="12">
    <source>
        <dbReference type="Google" id="ProtNLM"/>
    </source>
</evidence>
<dbReference type="EMBL" id="JACEIK010000224">
    <property type="protein sequence ID" value="MCD7452819.1"/>
    <property type="molecule type" value="Genomic_DNA"/>
</dbReference>
<comment type="caution">
    <text evidence="5">Lacks conserved residue(s) required for the propagation of feature annotation.</text>
</comment>
<protein>
    <recommendedName>
        <fullName evidence="12">CCT domain-containing protein</fullName>
    </recommendedName>
</protein>